<keyword evidence="2" id="KW-1185">Reference proteome</keyword>
<evidence type="ECO:0000313" key="2">
    <source>
        <dbReference type="Proteomes" id="UP000035265"/>
    </source>
</evidence>
<dbReference type="EMBL" id="JNBQ01000003">
    <property type="protein sequence ID" value="KLN35608.1"/>
    <property type="molecule type" value="Genomic_DNA"/>
</dbReference>
<proteinExistence type="predicted"/>
<gene>
    <name evidence="1" type="ORF">FB00_04800</name>
</gene>
<dbReference type="InterPro" id="IPR046288">
    <property type="entry name" value="DUF6325"/>
</dbReference>
<dbReference type="STRING" id="264251.FB00_04800"/>
<organism evidence="1 2">
    <name type="scientific">Cellulosimicrobium funkei</name>
    <dbReference type="NCBI Taxonomy" id="264251"/>
    <lineage>
        <taxon>Bacteria</taxon>
        <taxon>Bacillati</taxon>
        <taxon>Actinomycetota</taxon>
        <taxon>Actinomycetes</taxon>
        <taxon>Micrococcales</taxon>
        <taxon>Promicromonosporaceae</taxon>
        <taxon>Cellulosimicrobium</taxon>
    </lineage>
</organism>
<reference evidence="1 2" key="1">
    <citation type="submission" date="2014-05" db="EMBL/GenBank/DDBJ databases">
        <title>Cellulosimicrobium funkei U11 genome.</title>
        <authorList>
            <person name="Hu C."/>
            <person name="Gong Y."/>
            <person name="Wan W."/>
            <person name="Jiang M."/>
        </authorList>
    </citation>
    <scope>NUCLEOTIDE SEQUENCE [LARGE SCALE GENOMIC DNA]</scope>
    <source>
        <strain evidence="1 2">U11</strain>
    </source>
</reference>
<dbReference type="Pfam" id="PF19850">
    <property type="entry name" value="DUF6325"/>
    <property type="match status" value="1"/>
</dbReference>
<dbReference type="AlphaFoldDB" id="A0A0H2KR22"/>
<sequence length="143" mass="14529">MATSTFGPVEIVAVAFPTDRIPAGVQASVLEVLAEGTVTLLDLAVVRRSDAGDVEVIEVTDLGDELEITDVELTGAGLAGEEDLDAVAAGLAPGTSALVLVVEHTWARGVIAATSAADGVVLLSERIPAEVVNEVADLALVED</sequence>
<dbReference type="Proteomes" id="UP000035265">
    <property type="component" value="Unassembled WGS sequence"/>
</dbReference>
<comment type="caution">
    <text evidence="1">The sequence shown here is derived from an EMBL/GenBank/DDBJ whole genome shotgun (WGS) entry which is preliminary data.</text>
</comment>
<evidence type="ECO:0008006" key="3">
    <source>
        <dbReference type="Google" id="ProtNLM"/>
    </source>
</evidence>
<protein>
    <recommendedName>
        <fullName evidence="3">DUF1269 domain-containing protein</fullName>
    </recommendedName>
</protein>
<evidence type="ECO:0000313" key="1">
    <source>
        <dbReference type="EMBL" id="KLN35608.1"/>
    </source>
</evidence>
<name>A0A0H2KR22_9MICO</name>
<dbReference type="PATRIC" id="fig|264251.5.peg.988"/>
<dbReference type="RefSeq" id="WP_047231743.1">
    <property type="nucleotide sequence ID" value="NZ_JNBQ01000003.1"/>
</dbReference>
<accession>A0A0H2KR22</accession>